<reference evidence="1 2" key="1">
    <citation type="submission" date="2023-02" db="EMBL/GenBank/DDBJ databases">
        <title>Microbacterium betulae sp. nov., isolated from birch wood.</title>
        <authorList>
            <person name="Pasciak M."/>
            <person name="Pawlik K.J."/>
            <person name="Martynowski D."/>
            <person name="Laczmanski L."/>
            <person name="Ciekot J."/>
            <person name="Szponar B."/>
            <person name="Wojcik-Fatla A."/>
            <person name="Mackiewicz B."/>
            <person name="Farian E."/>
            <person name="Cholewa G."/>
            <person name="Cholewa A."/>
            <person name="Dutkiewicz J."/>
        </authorList>
    </citation>
    <scope>NUCLEOTIDE SEQUENCE [LARGE SCALE GENOMIC DNA]</scope>
    <source>
        <strain evidence="1 2">AB</strain>
    </source>
</reference>
<gene>
    <name evidence="1" type="ORF">N8K70_04030</name>
</gene>
<evidence type="ECO:0000313" key="2">
    <source>
        <dbReference type="Proteomes" id="UP001305498"/>
    </source>
</evidence>
<dbReference type="RefSeq" id="WP_317140331.1">
    <property type="nucleotide sequence ID" value="NZ_CP118157.1"/>
</dbReference>
<keyword evidence="2" id="KW-1185">Reference proteome</keyword>
<dbReference type="AlphaFoldDB" id="A0AA97FIV7"/>
<proteinExistence type="predicted"/>
<protein>
    <submittedName>
        <fullName evidence="1">Uncharacterized protein</fullName>
    </submittedName>
</protein>
<organism evidence="1 2">
    <name type="scientific">Microbacterium betulae</name>
    <dbReference type="NCBI Taxonomy" id="2981139"/>
    <lineage>
        <taxon>Bacteria</taxon>
        <taxon>Bacillati</taxon>
        <taxon>Actinomycetota</taxon>
        <taxon>Actinomycetes</taxon>
        <taxon>Micrococcales</taxon>
        <taxon>Microbacteriaceae</taxon>
        <taxon>Microbacterium</taxon>
    </lineage>
</organism>
<dbReference type="EMBL" id="CP118157">
    <property type="protein sequence ID" value="WOF23860.1"/>
    <property type="molecule type" value="Genomic_DNA"/>
</dbReference>
<sequence>MTISHDLDTAIDQLDTTPGLDPFTWLLSYATAVIDHVMTAGEHTQVTMRPSLPLDDTAIDVYTVSDIMSVQRITTVTHSEGIAALTLALDAAWRERGISALPRERRVETAIQWAADDIESSVLTEHVGLSPVMHAYRAGLAL</sequence>
<dbReference type="Proteomes" id="UP001305498">
    <property type="component" value="Chromosome"/>
</dbReference>
<name>A0AA97FIV7_9MICO</name>
<dbReference type="KEGG" id="mbet:N8K70_04030"/>
<evidence type="ECO:0000313" key="1">
    <source>
        <dbReference type="EMBL" id="WOF23860.1"/>
    </source>
</evidence>
<accession>A0AA97FIV7</accession>